<dbReference type="SMART" id="SM00388">
    <property type="entry name" value="HisKA"/>
    <property type="match status" value="1"/>
</dbReference>
<dbReference type="Pfam" id="PF02518">
    <property type="entry name" value="HATPase_c"/>
    <property type="match status" value="1"/>
</dbReference>
<evidence type="ECO:0000256" key="13">
    <source>
        <dbReference type="ARBA" id="ARBA00023136"/>
    </source>
</evidence>
<evidence type="ECO:0000256" key="12">
    <source>
        <dbReference type="ARBA" id="ARBA00023012"/>
    </source>
</evidence>
<evidence type="ECO:0000256" key="11">
    <source>
        <dbReference type="ARBA" id="ARBA00022989"/>
    </source>
</evidence>
<keyword evidence="6 14" id="KW-0808">Transferase</keyword>
<keyword evidence="10" id="KW-0067">ATP-binding</keyword>
<keyword evidence="8" id="KW-0547">Nucleotide-binding</keyword>
<dbReference type="SMART" id="SM00387">
    <property type="entry name" value="HATPase_c"/>
    <property type="match status" value="1"/>
</dbReference>
<dbReference type="InterPro" id="IPR003594">
    <property type="entry name" value="HATPase_dom"/>
</dbReference>
<comment type="subcellular location">
    <subcellularLocation>
        <location evidence="2">Cell membrane</location>
        <topology evidence="2">Multi-pass membrane protein</topology>
    </subcellularLocation>
</comment>
<dbReference type="EMBL" id="AP017312">
    <property type="protein sequence ID" value="BAU28559.1"/>
    <property type="molecule type" value="Genomic_DNA"/>
</dbReference>
<dbReference type="InterPro" id="IPR004358">
    <property type="entry name" value="Sig_transdc_His_kin-like_C"/>
</dbReference>
<dbReference type="AlphaFoldDB" id="A0A0U5B551"/>
<keyword evidence="7" id="KW-0812">Transmembrane</keyword>
<evidence type="ECO:0000256" key="5">
    <source>
        <dbReference type="ARBA" id="ARBA00022553"/>
    </source>
</evidence>
<keyword evidence="5" id="KW-0597">Phosphoprotein</keyword>
<dbReference type="PROSITE" id="PS50885">
    <property type="entry name" value="HAMP"/>
    <property type="match status" value="1"/>
</dbReference>
<dbReference type="Gene3D" id="1.10.287.130">
    <property type="match status" value="1"/>
</dbReference>
<dbReference type="InterPro" id="IPR003661">
    <property type="entry name" value="HisK_dim/P_dom"/>
</dbReference>
<evidence type="ECO:0000256" key="2">
    <source>
        <dbReference type="ARBA" id="ARBA00004651"/>
    </source>
</evidence>
<evidence type="ECO:0000256" key="7">
    <source>
        <dbReference type="ARBA" id="ARBA00022692"/>
    </source>
</evidence>
<evidence type="ECO:0000256" key="4">
    <source>
        <dbReference type="ARBA" id="ARBA00022475"/>
    </source>
</evidence>
<evidence type="ECO:0000256" key="10">
    <source>
        <dbReference type="ARBA" id="ARBA00022840"/>
    </source>
</evidence>
<sequence length="463" mass="52670">MCFVRYKNTLMFRFTVWYIVSLLAVVLLIGIMMTGTVSYFLFKNTKQEMEAIQYKLQIASQEDKVNWQETLDELLYPDHANYFIEINDSTGKTVARSRGWEKDFNNEIQKTQRKWFKGLLWDDQDGLFFVDKKSWSQKNGQKGQMHIAVQLSNIENLLILIVKVLGLTTVVGALIGSFLIYHLTRRNMRPLLAITDAVDNMKHFPNLSKRIPVPEGPQELTNLSSTFNTMLQELERQFEREKGFIADASHELRTPLTALRGNLKLLKRRGKDNPEIFEKSIASMDEEGLRMQRLISQLLELARSDHVQTKKIKVNVATVIQDAVEETWQDSNGISLTCEVDERIFVLGDIDQLRQVTVILLENAKKYTNTGGSVKIFAQQKGDHVEVSVQDSGIGIPEEDIPKIFNRFYRVDKARSRKTGGTGLGLSIAKQLVELHNGAIDVQSVEGKGSIFTVYLTSASTSQ</sequence>
<dbReference type="InterPro" id="IPR036097">
    <property type="entry name" value="HisK_dim/P_sf"/>
</dbReference>
<name>A0A0U5B551_9BACL</name>
<dbReference type="InterPro" id="IPR005467">
    <property type="entry name" value="His_kinase_dom"/>
</dbReference>
<dbReference type="CDD" id="cd00075">
    <property type="entry name" value="HATPase"/>
    <property type="match status" value="1"/>
</dbReference>
<keyword evidence="12" id="KW-0902">Two-component regulatory system</keyword>
<keyword evidence="9 14" id="KW-0418">Kinase</keyword>
<dbReference type="Pfam" id="PF00672">
    <property type="entry name" value="HAMP"/>
    <property type="match status" value="1"/>
</dbReference>
<dbReference type="GO" id="GO:0005524">
    <property type="term" value="F:ATP binding"/>
    <property type="evidence" value="ECO:0007669"/>
    <property type="project" value="UniProtKB-KW"/>
</dbReference>
<keyword evidence="11" id="KW-1133">Transmembrane helix</keyword>
<comment type="catalytic activity">
    <reaction evidence="1">
        <text>ATP + protein L-histidine = ADP + protein N-phospho-L-histidine.</text>
        <dbReference type="EC" id="2.7.13.3"/>
    </reaction>
</comment>
<accession>A0A0U5B551</accession>
<dbReference type="SMART" id="SM00304">
    <property type="entry name" value="HAMP"/>
    <property type="match status" value="1"/>
</dbReference>
<evidence type="ECO:0000256" key="3">
    <source>
        <dbReference type="ARBA" id="ARBA00012438"/>
    </source>
</evidence>
<evidence type="ECO:0000313" key="15">
    <source>
        <dbReference type="Proteomes" id="UP000217696"/>
    </source>
</evidence>
<protein>
    <recommendedName>
        <fullName evidence="3">histidine kinase</fullName>
        <ecNumber evidence="3">2.7.13.3</ecNumber>
    </recommendedName>
</protein>
<evidence type="ECO:0000256" key="6">
    <source>
        <dbReference type="ARBA" id="ARBA00022679"/>
    </source>
</evidence>
<dbReference type="PANTHER" id="PTHR45436">
    <property type="entry name" value="SENSOR HISTIDINE KINASE YKOH"/>
    <property type="match status" value="1"/>
</dbReference>
<dbReference type="InterPro" id="IPR036890">
    <property type="entry name" value="HATPase_C_sf"/>
</dbReference>
<dbReference type="RefSeq" id="WP_096466305.1">
    <property type="nucleotide sequence ID" value="NZ_QJSZ01000005.1"/>
</dbReference>
<dbReference type="Gene3D" id="3.30.565.10">
    <property type="entry name" value="Histidine kinase-like ATPase, C-terminal domain"/>
    <property type="match status" value="1"/>
</dbReference>
<dbReference type="PROSITE" id="PS50109">
    <property type="entry name" value="HIS_KIN"/>
    <property type="match status" value="1"/>
</dbReference>
<evidence type="ECO:0000256" key="8">
    <source>
        <dbReference type="ARBA" id="ARBA00022741"/>
    </source>
</evidence>
<dbReference type="EC" id="2.7.13.3" evidence="3"/>
<organism evidence="14 15">
    <name type="scientific">Aneurinibacillus soli</name>
    <dbReference type="NCBI Taxonomy" id="1500254"/>
    <lineage>
        <taxon>Bacteria</taxon>
        <taxon>Bacillati</taxon>
        <taxon>Bacillota</taxon>
        <taxon>Bacilli</taxon>
        <taxon>Bacillales</taxon>
        <taxon>Paenibacillaceae</taxon>
        <taxon>Aneurinibacillus group</taxon>
        <taxon>Aneurinibacillus</taxon>
    </lineage>
</organism>
<dbReference type="Proteomes" id="UP000217696">
    <property type="component" value="Chromosome"/>
</dbReference>
<dbReference type="GO" id="GO:0005886">
    <property type="term" value="C:plasma membrane"/>
    <property type="evidence" value="ECO:0007669"/>
    <property type="project" value="UniProtKB-SubCell"/>
</dbReference>
<dbReference type="PANTHER" id="PTHR45436:SF5">
    <property type="entry name" value="SENSOR HISTIDINE KINASE TRCS"/>
    <property type="match status" value="1"/>
</dbReference>
<keyword evidence="4" id="KW-1003">Cell membrane</keyword>
<dbReference type="GO" id="GO:0000155">
    <property type="term" value="F:phosphorelay sensor kinase activity"/>
    <property type="evidence" value="ECO:0007669"/>
    <property type="project" value="InterPro"/>
</dbReference>
<dbReference type="InterPro" id="IPR050428">
    <property type="entry name" value="TCS_sensor_his_kinase"/>
</dbReference>
<dbReference type="CDD" id="cd00082">
    <property type="entry name" value="HisKA"/>
    <property type="match status" value="1"/>
</dbReference>
<dbReference type="FunFam" id="3.30.565.10:FF:000006">
    <property type="entry name" value="Sensor histidine kinase WalK"/>
    <property type="match status" value="1"/>
</dbReference>
<dbReference type="OrthoDB" id="9786919at2"/>
<proteinExistence type="predicted"/>
<dbReference type="KEGG" id="asoc:CB4_02734"/>
<keyword evidence="15" id="KW-1185">Reference proteome</keyword>
<keyword evidence="13" id="KW-0472">Membrane</keyword>
<dbReference type="SUPFAM" id="SSF55874">
    <property type="entry name" value="ATPase domain of HSP90 chaperone/DNA topoisomerase II/histidine kinase"/>
    <property type="match status" value="1"/>
</dbReference>
<dbReference type="Gene3D" id="6.10.340.10">
    <property type="match status" value="1"/>
</dbReference>
<evidence type="ECO:0000256" key="1">
    <source>
        <dbReference type="ARBA" id="ARBA00000085"/>
    </source>
</evidence>
<evidence type="ECO:0000313" key="14">
    <source>
        <dbReference type="EMBL" id="BAU28559.1"/>
    </source>
</evidence>
<dbReference type="InterPro" id="IPR003660">
    <property type="entry name" value="HAMP_dom"/>
</dbReference>
<dbReference type="FunFam" id="1.10.287.130:FF:000001">
    <property type="entry name" value="Two-component sensor histidine kinase"/>
    <property type="match status" value="1"/>
</dbReference>
<reference evidence="14 15" key="1">
    <citation type="submission" date="2015-12" db="EMBL/GenBank/DDBJ databases">
        <title>Genome sequence of Aneurinibacillus soli.</title>
        <authorList>
            <person name="Lee J.S."/>
            <person name="Lee K.C."/>
            <person name="Kim K.K."/>
            <person name="Lee B.W."/>
        </authorList>
    </citation>
    <scope>NUCLEOTIDE SEQUENCE [LARGE SCALE GENOMIC DNA]</scope>
    <source>
        <strain evidence="14 15">CB4</strain>
    </source>
</reference>
<dbReference type="SUPFAM" id="SSF47384">
    <property type="entry name" value="Homodimeric domain of signal transducing histidine kinase"/>
    <property type="match status" value="1"/>
</dbReference>
<dbReference type="Pfam" id="PF00512">
    <property type="entry name" value="HisKA"/>
    <property type="match status" value="1"/>
</dbReference>
<dbReference type="PRINTS" id="PR00344">
    <property type="entry name" value="BCTRLSENSOR"/>
</dbReference>
<gene>
    <name evidence="14" type="primary">arlS_3</name>
    <name evidence="14" type="ORF">CB4_02734</name>
</gene>
<evidence type="ECO:0000256" key="9">
    <source>
        <dbReference type="ARBA" id="ARBA00022777"/>
    </source>
</evidence>